<dbReference type="RefSeq" id="WP_169338690.1">
    <property type="nucleotide sequence ID" value="NZ_JBHRUH010000016.1"/>
</dbReference>
<dbReference type="PANTHER" id="PTHR35936:SF17">
    <property type="entry name" value="ARGININE-BINDING EXTRACELLULAR PROTEIN ARTP"/>
    <property type="match status" value="1"/>
</dbReference>
<dbReference type="EMBL" id="JBHRUH010000016">
    <property type="protein sequence ID" value="MFC3292701.1"/>
    <property type="molecule type" value="Genomic_DNA"/>
</dbReference>
<comment type="similarity">
    <text evidence="1">Belongs to the bacterial solute-binding protein 3 family.</text>
</comment>
<dbReference type="NCBIfam" id="TIGR03871">
    <property type="entry name" value="ABC_peri_MoxJ_2"/>
    <property type="match status" value="1"/>
</dbReference>
<dbReference type="InterPro" id="IPR001638">
    <property type="entry name" value="Solute-binding_3/MltF_N"/>
</dbReference>
<evidence type="ECO:0000313" key="4">
    <source>
        <dbReference type="EMBL" id="MFC3292701.1"/>
    </source>
</evidence>
<dbReference type="SUPFAM" id="SSF53850">
    <property type="entry name" value="Periplasmic binding protein-like II"/>
    <property type="match status" value="1"/>
</dbReference>
<dbReference type="Gene3D" id="3.40.190.10">
    <property type="entry name" value="Periplasmic binding protein-like II"/>
    <property type="match status" value="2"/>
</dbReference>
<dbReference type="Pfam" id="PF00497">
    <property type="entry name" value="SBP_bac_3"/>
    <property type="match status" value="1"/>
</dbReference>
<comment type="caution">
    <text evidence="4">The sequence shown here is derived from an EMBL/GenBank/DDBJ whole genome shotgun (WGS) entry which is preliminary data.</text>
</comment>
<keyword evidence="2" id="KW-0732">Signal</keyword>
<dbReference type="InterPro" id="IPR022448">
    <property type="entry name" value="Quinoprotein_dehydrogenase"/>
</dbReference>
<dbReference type="SMART" id="SM00062">
    <property type="entry name" value="PBPb"/>
    <property type="match status" value="1"/>
</dbReference>
<evidence type="ECO:0000256" key="2">
    <source>
        <dbReference type="ARBA" id="ARBA00022729"/>
    </source>
</evidence>
<evidence type="ECO:0000259" key="3">
    <source>
        <dbReference type="SMART" id="SM00062"/>
    </source>
</evidence>
<sequence length="257" mass="28521">MRTEPLRVCADPNNLPFSNKREEGFENELAELVAKSLGRSEVVYTWYPQRRGFSRNTLNKGRCDLIMGVPAGYEFAQSTMPYYRSTYVFVYREDSGLDIRSIEDPALHELDIGVHVVGDDGSNTPGAEALGRRGLGGNLVGYSIYGDYSQPHPPSRLIEAVAKGEVDIAIAWGPLAGYFASRQDVPLQVVPVSPEIDQGAVPFTFNISMAVRKGNDDLHDQLEDVIRSHRPEIRSVLSRYGVPLLEPTTPQREPGEE</sequence>
<dbReference type="PANTHER" id="PTHR35936">
    <property type="entry name" value="MEMBRANE-BOUND LYTIC MUREIN TRANSGLYCOSYLASE F"/>
    <property type="match status" value="1"/>
</dbReference>
<keyword evidence="5" id="KW-1185">Reference proteome</keyword>
<proteinExistence type="inferred from homology"/>
<feature type="domain" description="Solute-binding protein family 3/N-terminal" evidence="3">
    <location>
        <begin position="5"/>
        <end position="244"/>
    </location>
</feature>
<reference evidence="5" key="1">
    <citation type="journal article" date="2019" name="Int. J. Syst. Evol. Microbiol.">
        <title>The Global Catalogue of Microorganisms (GCM) 10K type strain sequencing project: providing services to taxonomists for standard genome sequencing and annotation.</title>
        <authorList>
            <consortium name="The Broad Institute Genomics Platform"/>
            <consortium name="The Broad Institute Genome Sequencing Center for Infectious Disease"/>
            <person name="Wu L."/>
            <person name="Ma J."/>
        </authorList>
    </citation>
    <scope>NUCLEOTIDE SEQUENCE [LARGE SCALE GENOMIC DNA]</scope>
    <source>
        <strain evidence="5">KCTC 12847</strain>
    </source>
</reference>
<gene>
    <name evidence="4" type="ORF">ACFOEI_11555</name>
</gene>
<name>A0ABV7M1D2_9GAMM</name>
<evidence type="ECO:0000256" key="1">
    <source>
        <dbReference type="ARBA" id="ARBA00010333"/>
    </source>
</evidence>
<organism evidence="4 5">
    <name type="scientific">Modicisalibacter luteus</name>
    <dbReference type="NCBI Taxonomy" id="453962"/>
    <lineage>
        <taxon>Bacteria</taxon>
        <taxon>Pseudomonadati</taxon>
        <taxon>Pseudomonadota</taxon>
        <taxon>Gammaproteobacteria</taxon>
        <taxon>Oceanospirillales</taxon>
        <taxon>Halomonadaceae</taxon>
        <taxon>Modicisalibacter</taxon>
    </lineage>
</organism>
<accession>A0ABV7M1D2</accession>
<dbReference type="Proteomes" id="UP001595640">
    <property type="component" value="Unassembled WGS sequence"/>
</dbReference>
<evidence type="ECO:0000313" key="5">
    <source>
        <dbReference type="Proteomes" id="UP001595640"/>
    </source>
</evidence>
<protein>
    <submittedName>
        <fullName evidence="4">Substrate-binding domain-containing protein</fullName>
    </submittedName>
</protein>